<dbReference type="AlphaFoldDB" id="A0A7S3AGB5"/>
<name>A0A7S3AGB5_9EUKA</name>
<evidence type="ECO:0000259" key="3">
    <source>
        <dbReference type="Pfam" id="PF12849"/>
    </source>
</evidence>
<comment type="similarity">
    <text evidence="1">Belongs to the PstS family.</text>
</comment>
<dbReference type="PANTHER" id="PTHR42996">
    <property type="entry name" value="PHOSPHATE-BINDING PROTEIN PSTS"/>
    <property type="match status" value="1"/>
</dbReference>
<dbReference type="Pfam" id="PF12849">
    <property type="entry name" value="PBP_like_2"/>
    <property type="match status" value="1"/>
</dbReference>
<evidence type="ECO:0000256" key="2">
    <source>
        <dbReference type="SAM" id="Phobius"/>
    </source>
</evidence>
<gene>
    <name evidence="4" type="ORF">HERI1096_LOCUS4642</name>
</gene>
<keyword evidence="2" id="KW-0472">Membrane</keyword>
<reference evidence="4" key="1">
    <citation type="submission" date="2021-01" db="EMBL/GenBank/DDBJ databases">
        <authorList>
            <person name="Corre E."/>
            <person name="Pelletier E."/>
            <person name="Niang G."/>
            <person name="Scheremetjew M."/>
            <person name="Finn R."/>
            <person name="Kale V."/>
            <person name="Holt S."/>
            <person name="Cochrane G."/>
            <person name="Meng A."/>
            <person name="Brown T."/>
            <person name="Cohen L."/>
        </authorList>
    </citation>
    <scope>NUCLEOTIDE SEQUENCE</scope>
    <source>
        <strain evidence="4">CCMP281</strain>
    </source>
</reference>
<keyword evidence="2" id="KW-1133">Transmembrane helix</keyword>
<dbReference type="EMBL" id="HBHX01008377">
    <property type="protein sequence ID" value="CAE0103984.1"/>
    <property type="molecule type" value="Transcribed_RNA"/>
</dbReference>
<protein>
    <recommendedName>
        <fullName evidence="3">PBP domain-containing protein</fullName>
    </recommendedName>
</protein>
<organism evidence="4">
    <name type="scientific">Haptolina ericina</name>
    <dbReference type="NCBI Taxonomy" id="156174"/>
    <lineage>
        <taxon>Eukaryota</taxon>
        <taxon>Haptista</taxon>
        <taxon>Haptophyta</taxon>
        <taxon>Prymnesiophyceae</taxon>
        <taxon>Prymnesiales</taxon>
        <taxon>Prymnesiaceae</taxon>
        <taxon>Haptolina</taxon>
    </lineage>
</organism>
<feature type="transmembrane region" description="Helical" evidence="2">
    <location>
        <begin position="398"/>
        <end position="420"/>
    </location>
</feature>
<proteinExistence type="inferred from homology"/>
<feature type="domain" description="PBP" evidence="3">
    <location>
        <begin position="12"/>
        <end position="290"/>
    </location>
</feature>
<dbReference type="InterPro" id="IPR024370">
    <property type="entry name" value="PBP_domain"/>
</dbReference>
<dbReference type="SUPFAM" id="SSF53850">
    <property type="entry name" value="Periplasmic binding protein-like II"/>
    <property type="match status" value="1"/>
</dbReference>
<dbReference type="PANTHER" id="PTHR42996:SF1">
    <property type="entry name" value="PHOSPHATE-BINDING PROTEIN PSTS"/>
    <property type="match status" value="1"/>
</dbReference>
<accession>A0A7S3AGB5</accession>
<evidence type="ECO:0000313" key="4">
    <source>
        <dbReference type="EMBL" id="CAE0103984.1"/>
    </source>
</evidence>
<dbReference type="InterPro" id="IPR050962">
    <property type="entry name" value="Phosphate-bind_PstS"/>
</dbReference>
<dbReference type="Gene3D" id="3.40.190.10">
    <property type="entry name" value="Periplasmic binding protein-like II"/>
    <property type="match status" value="2"/>
</dbReference>
<keyword evidence="2" id="KW-0812">Transmembrane</keyword>
<sequence length="463" mass="48257">MDIIEERTKALIHMTYRAVGSSTGQKEFLGASNGNNALNHFGSGDIPMTNGRYTAVTSAGRTMVHVPFALGAIGVFHSVPAAELPTSGSIHVTGCVLAKIMSAQITTWDHAEILALNPGMTATGTIKVVHRVKGSSSTAGFTAYLLQKCPASWTLGTGSTITWPASTFEAQGSGGMSSFIASNAYAIGYIDAGHGHAANLGEIALENKDGVYLTTTQADLGAVGEYAVANNVIPADPTSDFSGVNLYDLPGPAAWPITMITYFYINKDLTAMNPTTAAVLLAFVRFILGAEGQAMAVDNLFSPLPDAIITYNDNTLNSLMLPAGTPTYSTELASNTQIEVGAGPYVISGKRRSYAEYYRTVTAANVAANASEHITTLSAQMAAVTASDDDRDGDTRTIALTGLALGAIGMFFGILSFTIVMTRGGNVGKPVQREVSFPKSMTATSSTASGDVQLAIKTETSAA</sequence>
<evidence type="ECO:0000256" key="1">
    <source>
        <dbReference type="ARBA" id="ARBA00008725"/>
    </source>
</evidence>